<dbReference type="PANTHER" id="PTHR12471:SF7">
    <property type="entry name" value="V-TYPE PROTON ATPASE SUBUNIT S1"/>
    <property type="match status" value="1"/>
</dbReference>
<dbReference type="GO" id="GO:0001671">
    <property type="term" value="F:ATPase activator activity"/>
    <property type="evidence" value="ECO:0007669"/>
    <property type="project" value="TreeGrafter"/>
</dbReference>
<keyword evidence="3 6" id="KW-0812">Transmembrane</keyword>
<dbReference type="HOGENOM" id="CLU_039408_1_0_1"/>
<dbReference type="GO" id="GO:0016787">
    <property type="term" value="F:hydrolase activity"/>
    <property type="evidence" value="ECO:0007669"/>
    <property type="project" value="UniProtKB-KW"/>
</dbReference>
<protein>
    <submittedName>
        <fullName evidence="9">Uncharacterized protein</fullName>
    </submittedName>
</protein>
<dbReference type="Proteomes" id="UP000007801">
    <property type="component" value="Unassembled WGS sequence"/>
</dbReference>
<reference evidence="9 10" key="1">
    <citation type="journal article" date="2007" name="Nature">
        <title>Evolution of genes and genomes on the Drosophila phylogeny.</title>
        <authorList>
            <consortium name="Drosophila 12 Genomes Consortium"/>
            <person name="Clark A.G."/>
            <person name="Eisen M.B."/>
            <person name="Smith D.R."/>
            <person name="Bergman C.M."/>
            <person name="Oliver B."/>
            <person name="Markow T.A."/>
            <person name="Kaufman T.C."/>
            <person name="Kellis M."/>
            <person name="Gelbart W."/>
            <person name="Iyer V.N."/>
            <person name="Pollard D.A."/>
            <person name="Sackton T.B."/>
            <person name="Larracuente A.M."/>
            <person name="Singh N.D."/>
            <person name="Abad J.P."/>
            <person name="Abt D.N."/>
            <person name="Adryan B."/>
            <person name="Aguade M."/>
            <person name="Akashi H."/>
            <person name="Anderson W.W."/>
            <person name="Aquadro C.F."/>
            <person name="Ardell D.H."/>
            <person name="Arguello R."/>
            <person name="Artieri C.G."/>
            <person name="Barbash D.A."/>
            <person name="Barker D."/>
            <person name="Barsanti P."/>
            <person name="Batterham P."/>
            <person name="Batzoglou S."/>
            <person name="Begun D."/>
            <person name="Bhutkar A."/>
            <person name="Blanco E."/>
            <person name="Bosak S.A."/>
            <person name="Bradley R.K."/>
            <person name="Brand A.D."/>
            <person name="Brent M.R."/>
            <person name="Brooks A.N."/>
            <person name="Brown R.H."/>
            <person name="Butlin R.K."/>
            <person name="Caggese C."/>
            <person name="Calvi B.R."/>
            <person name="Bernardo de Carvalho A."/>
            <person name="Caspi A."/>
            <person name="Castrezana S."/>
            <person name="Celniker S.E."/>
            <person name="Chang J.L."/>
            <person name="Chapple C."/>
            <person name="Chatterji S."/>
            <person name="Chinwalla A."/>
            <person name="Civetta A."/>
            <person name="Clifton S.W."/>
            <person name="Comeron J.M."/>
            <person name="Costello J.C."/>
            <person name="Coyne J.A."/>
            <person name="Daub J."/>
            <person name="David R.G."/>
            <person name="Delcher A.L."/>
            <person name="Delehaunty K."/>
            <person name="Do C.B."/>
            <person name="Ebling H."/>
            <person name="Edwards K."/>
            <person name="Eickbush T."/>
            <person name="Evans J.D."/>
            <person name="Filipski A."/>
            <person name="Findeiss S."/>
            <person name="Freyhult E."/>
            <person name="Fulton L."/>
            <person name="Fulton R."/>
            <person name="Garcia A.C."/>
            <person name="Gardiner A."/>
            <person name="Garfield D.A."/>
            <person name="Garvin B.E."/>
            <person name="Gibson G."/>
            <person name="Gilbert D."/>
            <person name="Gnerre S."/>
            <person name="Godfrey J."/>
            <person name="Good R."/>
            <person name="Gotea V."/>
            <person name="Gravely B."/>
            <person name="Greenberg A.J."/>
            <person name="Griffiths-Jones S."/>
            <person name="Gross S."/>
            <person name="Guigo R."/>
            <person name="Gustafson E.A."/>
            <person name="Haerty W."/>
            <person name="Hahn M.W."/>
            <person name="Halligan D.L."/>
            <person name="Halpern A.L."/>
            <person name="Halter G.M."/>
            <person name="Han M.V."/>
            <person name="Heger A."/>
            <person name="Hillier L."/>
            <person name="Hinrichs A.S."/>
            <person name="Holmes I."/>
            <person name="Hoskins R.A."/>
            <person name="Hubisz M.J."/>
            <person name="Hultmark D."/>
            <person name="Huntley M.A."/>
            <person name="Jaffe D.B."/>
            <person name="Jagadeeshan S."/>
            <person name="Jeck W.R."/>
            <person name="Johnson J."/>
            <person name="Jones C.D."/>
            <person name="Jordan W.C."/>
            <person name="Karpen G.H."/>
            <person name="Kataoka E."/>
            <person name="Keightley P.D."/>
            <person name="Kheradpour P."/>
            <person name="Kirkness E.F."/>
            <person name="Koerich L.B."/>
            <person name="Kristiansen K."/>
            <person name="Kudrna D."/>
            <person name="Kulathinal R.J."/>
            <person name="Kumar S."/>
            <person name="Kwok R."/>
            <person name="Lander E."/>
            <person name="Langley C.H."/>
            <person name="Lapoint R."/>
            <person name="Lazzaro B.P."/>
            <person name="Lee S.J."/>
            <person name="Levesque L."/>
            <person name="Li R."/>
            <person name="Lin C.F."/>
            <person name="Lin M.F."/>
            <person name="Lindblad-Toh K."/>
            <person name="Llopart A."/>
            <person name="Long M."/>
            <person name="Low L."/>
            <person name="Lozovsky E."/>
            <person name="Lu J."/>
            <person name="Luo M."/>
            <person name="Machado C.A."/>
            <person name="Makalowski W."/>
            <person name="Marzo M."/>
            <person name="Matsuda M."/>
            <person name="Matzkin L."/>
            <person name="McAllister B."/>
            <person name="McBride C.S."/>
            <person name="McKernan B."/>
            <person name="McKernan K."/>
            <person name="Mendez-Lago M."/>
            <person name="Minx P."/>
            <person name="Mollenhauer M.U."/>
            <person name="Montooth K."/>
            <person name="Mount S.M."/>
            <person name="Mu X."/>
            <person name="Myers E."/>
            <person name="Negre B."/>
            <person name="Newfeld S."/>
            <person name="Nielsen R."/>
            <person name="Noor M.A."/>
            <person name="O'Grady P."/>
            <person name="Pachter L."/>
            <person name="Papaceit M."/>
            <person name="Parisi M.J."/>
            <person name="Parisi M."/>
            <person name="Parts L."/>
            <person name="Pedersen J.S."/>
            <person name="Pesole G."/>
            <person name="Phillippy A.M."/>
            <person name="Ponting C.P."/>
            <person name="Pop M."/>
            <person name="Porcelli D."/>
            <person name="Powell J.R."/>
            <person name="Prohaska S."/>
            <person name="Pruitt K."/>
            <person name="Puig M."/>
            <person name="Quesneville H."/>
            <person name="Ram K.R."/>
            <person name="Rand D."/>
            <person name="Rasmussen M.D."/>
            <person name="Reed L.K."/>
            <person name="Reenan R."/>
            <person name="Reily A."/>
            <person name="Remington K.A."/>
            <person name="Rieger T.T."/>
            <person name="Ritchie M.G."/>
            <person name="Robin C."/>
            <person name="Rogers Y.H."/>
            <person name="Rohde C."/>
            <person name="Rozas J."/>
            <person name="Rubenfield M.J."/>
            <person name="Ruiz A."/>
            <person name="Russo S."/>
            <person name="Salzberg S.L."/>
            <person name="Sanchez-Gracia A."/>
            <person name="Saranga D.J."/>
            <person name="Sato H."/>
            <person name="Schaeffer S.W."/>
            <person name="Schatz M.C."/>
            <person name="Schlenke T."/>
            <person name="Schwartz R."/>
            <person name="Segarra C."/>
            <person name="Singh R.S."/>
            <person name="Sirot L."/>
            <person name="Sirota M."/>
            <person name="Sisneros N.B."/>
            <person name="Smith C.D."/>
            <person name="Smith T.F."/>
            <person name="Spieth J."/>
            <person name="Stage D.E."/>
            <person name="Stark A."/>
            <person name="Stephan W."/>
            <person name="Strausberg R.L."/>
            <person name="Strempel S."/>
            <person name="Sturgill D."/>
            <person name="Sutton G."/>
            <person name="Sutton G.G."/>
            <person name="Tao W."/>
            <person name="Teichmann S."/>
            <person name="Tobari Y.N."/>
            <person name="Tomimura Y."/>
            <person name="Tsolas J.M."/>
            <person name="Valente V.L."/>
            <person name="Venter E."/>
            <person name="Venter J.C."/>
            <person name="Vicario S."/>
            <person name="Vieira F.G."/>
            <person name="Vilella A.J."/>
            <person name="Villasante A."/>
            <person name="Walenz B."/>
            <person name="Wang J."/>
            <person name="Wasserman M."/>
            <person name="Watts T."/>
            <person name="Wilson D."/>
            <person name="Wilson R.K."/>
            <person name="Wing R.A."/>
            <person name="Wolfner M.F."/>
            <person name="Wong A."/>
            <person name="Wong G.K."/>
            <person name="Wu C.I."/>
            <person name="Wu G."/>
            <person name="Yamamoto D."/>
            <person name="Yang H.P."/>
            <person name="Yang S.P."/>
            <person name="Yorke J.A."/>
            <person name="Yoshida K."/>
            <person name="Zdobnov E."/>
            <person name="Zhang P."/>
            <person name="Zhang Y."/>
            <person name="Zimin A.V."/>
            <person name="Baldwin J."/>
            <person name="Abdouelleil A."/>
            <person name="Abdulkadir J."/>
            <person name="Abebe A."/>
            <person name="Abera B."/>
            <person name="Abreu J."/>
            <person name="Acer S.C."/>
            <person name="Aftuck L."/>
            <person name="Alexander A."/>
            <person name="An P."/>
            <person name="Anderson E."/>
            <person name="Anderson S."/>
            <person name="Arachi H."/>
            <person name="Azer M."/>
            <person name="Bachantsang P."/>
            <person name="Barry A."/>
            <person name="Bayul T."/>
            <person name="Berlin A."/>
            <person name="Bessette D."/>
            <person name="Bloom T."/>
            <person name="Blye J."/>
            <person name="Boguslavskiy L."/>
            <person name="Bonnet C."/>
            <person name="Boukhgalter B."/>
            <person name="Bourzgui I."/>
            <person name="Brown A."/>
            <person name="Cahill P."/>
            <person name="Channer S."/>
            <person name="Cheshatsang Y."/>
            <person name="Chuda L."/>
            <person name="Citroen M."/>
            <person name="Collymore A."/>
            <person name="Cooke P."/>
            <person name="Costello M."/>
            <person name="D'Aco K."/>
            <person name="Daza R."/>
            <person name="De Haan G."/>
            <person name="DeGray S."/>
            <person name="DeMaso C."/>
            <person name="Dhargay N."/>
            <person name="Dooley K."/>
            <person name="Dooley E."/>
            <person name="Doricent M."/>
            <person name="Dorje P."/>
            <person name="Dorjee K."/>
            <person name="Dupes A."/>
            <person name="Elong R."/>
            <person name="Falk J."/>
            <person name="Farina A."/>
            <person name="Faro S."/>
            <person name="Ferguson D."/>
            <person name="Fisher S."/>
            <person name="Foley C.D."/>
            <person name="Franke A."/>
            <person name="Friedrich D."/>
            <person name="Gadbois L."/>
            <person name="Gearin G."/>
            <person name="Gearin C.R."/>
            <person name="Giannoukos G."/>
            <person name="Goode T."/>
            <person name="Graham J."/>
            <person name="Grandbois E."/>
            <person name="Grewal S."/>
            <person name="Gyaltsen K."/>
            <person name="Hafez N."/>
            <person name="Hagos B."/>
            <person name="Hall J."/>
            <person name="Henson C."/>
            <person name="Hollinger A."/>
            <person name="Honan T."/>
            <person name="Huard M.D."/>
            <person name="Hughes L."/>
            <person name="Hurhula B."/>
            <person name="Husby M.E."/>
            <person name="Kamat A."/>
            <person name="Kanga B."/>
            <person name="Kashin S."/>
            <person name="Khazanovich D."/>
            <person name="Kisner P."/>
            <person name="Lance K."/>
            <person name="Lara M."/>
            <person name="Lee W."/>
            <person name="Lennon N."/>
            <person name="Letendre F."/>
            <person name="LeVine R."/>
            <person name="Lipovsky A."/>
            <person name="Liu X."/>
            <person name="Liu J."/>
            <person name="Liu S."/>
            <person name="Lokyitsang T."/>
            <person name="Lokyitsang Y."/>
            <person name="Lubonja R."/>
            <person name="Lui A."/>
            <person name="MacDonald P."/>
            <person name="Magnisalis V."/>
            <person name="Maru K."/>
            <person name="Matthews C."/>
            <person name="McCusker W."/>
            <person name="McDonough S."/>
            <person name="Mehta T."/>
            <person name="Meldrim J."/>
            <person name="Meneus L."/>
            <person name="Mihai O."/>
            <person name="Mihalev A."/>
            <person name="Mihova T."/>
            <person name="Mittelman R."/>
            <person name="Mlenga V."/>
            <person name="Montmayeur A."/>
            <person name="Mulrain L."/>
            <person name="Navidi A."/>
            <person name="Naylor J."/>
            <person name="Negash T."/>
            <person name="Nguyen T."/>
            <person name="Nguyen N."/>
            <person name="Nicol R."/>
            <person name="Norbu C."/>
            <person name="Norbu N."/>
            <person name="Novod N."/>
            <person name="O'Neill B."/>
            <person name="Osman S."/>
            <person name="Markiewicz E."/>
            <person name="Oyono O.L."/>
            <person name="Patti C."/>
            <person name="Phunkhang P."/>
            <person name="Pierre F."/>
            <person name="Priest M."/>
            <person name="Raghuraman S."/>
            <person name="Rege F."/>
            <person name="Reyes R."/>
            <person name="Rise C."/>
            <person name="Rogov P."/>
            <person name="Ross K."/>
            <person name="Ryan E."/>
            <person name="Settipalli S."/>
            <person name="Shea T."/>
            <person name="Sherpa N."/>
            <person name="Shi L."/>
            <person name="Shih D."/>
            <person name="Sparrow T."/>
            <person name="Spaulding J."/>
            <person name="Stalker J."/>
            <person name="Stange-Thomann N."/>
            <person name="Stavropoulos S."/>
            <person name="Stone C."/>
            <person name="Strader C."/>
            <person name="Tesfaye S."/>
            <person name="Thomson T."/>
            <person name="Thoulutsang Y."/>
            <person name="Thoulutsang D."/>
            <person name="Topham K."/>
            <person name="Topping I."/>
            <person name="Tsamla T."/>
            <person name="Vassiliev H."/>
            <person name="Vo A."/>
            <person name="Wangchuk T."/>
            <person name="Wangdi T."/>
            <person name="Weiand M."/>
            <person name="Wilkinson J."/>
            <person name="Wilson A."/>
            <person name="Yadav S."/>
            <person name="Young G."/>
            <person name="Yu Q."/>
            <person name="Zembek L."/>
            <person name="Zhong D."/>
            <person name="Zimmer A."/>
            <person name="Zwirko Z."/>
            <person name="Jaffe D.B."/>
            <person name="Alvarez P."/>
            <person name="Brockman W."/>
            <person name="Butler J."/>
            <person name="Chin C."/>
            <person name="Gnerre S."/>
            <person name="Grabherr M."/>
            <person name="Kleber M."/>
            <person name="Mauceli E."/>
            <person name="MacCallum I."/>
        </authorList>
    </citation>
    <scope>NUCLEOTIDE SEQUENCE [LARGE SCALE GENOMIC DNA]</scope>
    <source>
        <strain evidence="10">Tucson 14024-0371.13</strain>
    </source>
</reference>
<dbReference type="KEGG" id="dan:6494676"/>
<dbReference type="Pfam" id="PF20520">
    <property type="entry name" value="Ac45-VOA1_TM"/>
    <property type="match status" value="1"/>
</dbReference>
<evidence type="ECO:0000256" key="3">
    <source>
        <dbReference type="ARBA" id="ARBA00022692"/>
    </source>
</evidence>
<evidence type="ECO:0000313" key="10">
    <source>
        <dbReference type="Proteomes" id="UP000007801"/>
    </source>
</evidence>
<dbReference type="InterPro" id="IPR046755">
    <property type="entry name" value="VAS1_LD"/>
</dbReference>
<dbReference type="Pfam" id="PF05827">
    <property type="entry name" value="VAS1_LD"/>
    <property type="match status" value="1"/>
</dbReference>
<dbReference type="PANTHER" id="PTHR12471">
    <property type="entry name" value="VACUOLAR ATP SYNTHASE SUBUNIT S1"/>
    <property type="match status" value="1"/>
</dbReference>
<dbReference type="GO" id="GO:0030641">
    <property type="term" value="P:regulation of cellular pH"/>
    <property type="evidence" value="ECO:0007669"/>
    <property type="project" value="TreeGrafter"/>
</dbReference>
<dbReference type="STRING" id="7217.B3MFM0"/>
<dbReference type="InParanoid" id="B3MFM0"/>
<evidence type="ECO:0000256" key="2">
    <source>
        <dbReference type="ARBA" id="ARBA00009037"/>
    </source>
</evidence>
<keyword evidence="10" id="KW-1185">Reference proteome</keyword>
<dbReference type="CTD" id="35944"/>
<proteinExistence type="inferred from homology"/>
<dbReference type="OrthoDB" id="19852at2759"/>
<dbReference type="GO" id="GO:0016471">
    <property type="term" value="C:vacuolar proton-transporting V-type ATPase complex"/>
    <property type="evidence" value="ECO:0007669"/>
    <property type="project" value="EnsemblMetazoa"/>
</dbReference>
<evidence type="ECO:0000256" key="5">
    <source>
        <dbReference type="ARBA" id="ARBA00023136"/>
    </source>
</evidence>
<dbReference type="InterPro" id="IPR008388">
    <property type="entry name" value="Ac45_acc_su"/>
</dbReference>
<evidence type="ECO:0000256" key="4">
    <source>
        <dbReference type="ARBA" id="ARBA00022989"/>
    </source>
</evidence>
<evidence type="ECO:0000259" key="8">
    <source>
        <dbReference type="Pfam" id="PF20520"/>
    </source>
</evidence>
<feature type="domain" description="V-type proton ATPase subunit S1/VOA1 transmembrane" evidence="8">
    <location>
        <begin position="370"/>
        <end position="408"/>
    </location>
</feature>
<keyword evidence="5 6" id="KW-0472">Membrane</keyword>
<evidence type="ECO:0000259" key="7">
    <source>
        <dbReference type="Pfam" id="PF05827"/>
    </source>
</evidence>
<keyword evidence="9" id="KW-0378">Hydrolase</keyword>
<feature type="domain" description="V-type proton ATPase subunit S1 luminal" evidence="7">
    <location>
        <begin position="268"/>
        <end position="350"/>
    </location>
</feature>
<name>B3MFM0_DROAN</name>
<evidence type="ECO:0000256" key="1">
    <source>
        <dbReference type="ARBA" id="ARBA00004167"/>
    </source>
</evidence>
<dbReference type="GeneID" id="6494676"/>
<sequence>MTVIRFFLTGTSDVGPSQRKFSPPFFVCSFSSLFVRRCSDSTEMLWKSLIALCVIGAALAEQTPVFLWGANSVAKPSLKTVPQAEFAEQLATLLEDHMVVAFEENGLSSKDFLCSNSESQSCYAQLQGVSPKTYYTSVENPTEALRSVATKREHNSIDASGKLVSPAKCAAGKALFVSFEDSKESREATLESHDAAIAAISKQFECKVAYLYLAAPSTAPTVQRRARRDTAATTGGTMWTSTNQFQMFYTALLYNGEDVTITGITVNNASDTKFTVTLSSATKSLVFDVVSSGGYFSLSNLKYGDEAFRVTGIVNAPTTFSYSCGNLTLETAATNGRYNWLSFKSLQLQAPFDGSYKDNFAFGDSWDCVGFVSPGILMGLLVVALLLVIMFIGVCWMMDINTMDRFDDPKGKTITINAAAE</sequence>
<evidence type="ECO:0000313" key="9">
    <source>
        <dbReference type="EMBL" id="EDV36705.2"/>
    </source>
</evidence>
<evidence type="ECO:0000256" key="6">
    <source>
        <dbReference type="SAM" id="Phobius"/>
    </source>
</evidence>
<dbReference type="GO" id="GO:0070072">
    <property type="term" value="P:vacuolar proton-transporting V-type ATPase complex assembly"/>
    <property type="evidence" value="ECO:0007669"/>
    <property type="project" value="EnsemblMetazoa"/>
</dbReference>
<dbReference type="FunCoup" id="B3MFM0">
    <property type="interactions" value="274"/>
</dbReference>
<dbReference type="eggNOG" id="KOG3868">
    <property type="taxonomic scope" value="Eukaryota"/>
</dbReference>
<dbReference type="AlphaFoldDB" id="B3MFM0"/>
<organism evidence="9 10">
    <name type="scientific">Drosophila ananassae</name>
    <name type="common">Fruit fly</name>
    <dbReference type="NCBI Taxonomy" id="7217"/>
    <lineage>
        <taxon>Eukaryota</taxon>
        <taxon>Metazoa</taxon>
        <taxon>Ecdysozoa</taxon>
        <taxon>Arthropoda</taxon>
        <taxon>Hexapoda</taxon>
        <taxon>Insecta</taxon>
        <taxon>Pterygota</taxon>
        <taxon>Neoptera</taxon>
        <taxon>Endopterygota</taxon>
        <taxon>Diptera</taxon>
        <taxon>Brachycera</taxon>
        <taxon>Muscomorpha</taxon>
        <taxon>Ephydroidea</taxon>
        <taxon>Drosophilidae</taxon>
        <taxon>Drosophila</taxon>
        <taxon>Sophophora</taxon>
    </lineage>
</organism>
<comment type="similarity">
    <text evidence="2">Belongs to the vacuolar ATPase subunit S1 family.</text>
</comment>
<accession>B3MFM0</accession>
<gene>
    <name evidence="9" type="primary">Dana\GF11814</name>
    <name evidence="9" type="synonym">dana_GLEANR_11840</name>
    <name evidence="9" type="ORF">GF11814</name>
</gene>
<dbReference type="InterPro" id="IPR046756">
    <property type="entry name" value="VAS1/VOA1_TM"/>
</dbReference>
<feature type="transmembrane region" description="Helical" evidence="6">
    <location>
        <begin position="375"/>
        <end position="396"/>
    </location>
</feature>
<dbReference type="EMBL" id="CH902619">
    <property type="protein sequence ID" value="EDV36705.2"/>
    <property type="molecule type" value="Genomic_DNA"/>
</dbReference>
<keyword evidence="4 6" id="KW-1133">Transmembrane helix</keyword>
<comment type="subcellular location">
    <subcellularLocation>
        <location evidence="1">Membrane</location>
        <topology evidence="1">Single-pass membrane protein</topology>
    </subcellularLocation>
</comment>